<dbReference type="PANTHER" id="PTHR20426">
    <property type="entry name" value="RIBOSOME BIOGENESIS PROTEIN TSR3 HOMOLOG"/>
    <property type="match status" value="1"/>
</dbReference>
<dbReference type="InterPro" id="IPR007209">
    <property type="entry name" value="RNaseL-inhib-like_metal-bd_dom"/>
</dbReference>
<sequence>MPPKNKGKGHRGGGHYNAGGKHRNSDAARAKTARERHLDDGIPPPPPDDDEDAPAHLNTHLAMWDLDQCDPKRCTGRKLIHQRMVKELRLGQRFTGVCLSPMGQFCVSREDAAIIEEHGLSVVDCSWARLDDVPFHRMKANAPRLLPWLVAANPVNYGKPSKLSCAEAFAAALFICGFQDDARELLAKFKWGHAFFSVNEDLLDRYAACQTAAEVIAVQDDWIQTGGGPLEVDTGRNVGLPPSYSDEEYDQDSEEEEEEAAAAGPVRNYGMPPSESEEESEEDEEAREEEEEELARKTSGMSLKRSERDDE</sequence>
<keyword evidence="3 6" id="KW-0698">rRNA processing</keyword>
<feature type="domain" description="16S/18S rRNA aminocarboxypropyltransferase Tsr3 C-terminal" evidence="8">
    <location>
        <begin position="97"/>
        <end position="223"/>
    </location>
</feature>
<dbReference type="NCBIfam" id="NF002621">
    <property type="entry name" value="PRK02287.1"/>
    <property type="match status" value="1"/>
</dbReference>
<protein>
    <recommendedName>
        <fullName evidence="6">18S rRNA aminocarboxypropyltransferase</fullName>
        <ecNumber evidence="6">2.5.1.157</ecNumber>
    </recommendedName>
</protein>
<feature type="domain" description="RNase L inhibitor RLI-like possible metal-binding" evidence="9">
    <location>
        <begin position="60"/>
        <end position="93"/>
    </location>
</feature>
<organism evidence="10">
    <name type="scientific">Pyramimonas obovata</name>
    <dbReference type="NCBI Taxonomy" id="1411642"/>
    <lineage>
        <taxon>Eukaryota</taxon>
        <taxon>Viridiplantae</taxon>
        <taxon>Chlorophyta</taxon>
        <taxon>Pyramimonadophyceae</taxon>
        <taxon>Pyramimonadales</taxon>
        <taxon>Pyramimonadaceae</taxon>
        <taxon>Pyramimonas</taxon>
        <taxon>Pyramimonas incertae sedis</taxon>
    </lineage>
</organism>
<gene>
    <name evidence="10" type="ORF">POBO1169_LOCUS15582</name>
</gene>
<evidence type="ECO:0000313" key="10">
    <source>
        <dbReference type="EMBL" id="CAD8681698.1"/>
    </source>
</evidence>
<name>A0A7S0RNE9_9CHLO</name>
<comment type="function">
    <text evidence="6">Aminocarboxypropyltransferase that catalyzes the aminocarboxypropyl transfer on pseudouridine in 18S rRNA. It constitutes the last step in biosynthesis of the hypermodified N1-methyl-N3-(3-amino-3-carboxypropyl) pseudouridine (m1acp3-Psi).</text>
</comment>
<comment type="caution">
    <text evidence="6">Lacks conserved residue(s) required for the propagation of feature annotation.</text>
</comment>
<evidence type="ECO:0000256" key="1">
    <source>
        <dbReference type="ARBA" id="ARBA00022490"/>
    </source>
</evidence>
<feature type="binding site" evidence="6">
    <location>
        <position position="75"/>
    </location>
    <ligand>
        <name>S-adenosyl-L-methionine</name>
        <dbReference type="ChEBI" id="CHEBI:59789"/>
    </ligand>
</feature>
<feature type="binding site" evidence="6">
    <location>
        <position position="146"/>
    </location>
    <ligand>
        <name>S-adenosyl-L-methionine</name>
        <dbReference type="ChEBI" id="CHEBI:59789"/>
    </ligand>
</feature>
<evidence type="ECO:0000256" key="3">
    <source>
        <dbReference type="ARBA" id="ARBA00022552"/>
    </source>
</evidence>
<dbReference type="GO" id="GO:0030490">
    <property type="term" value="P:maturation of SSU-rRNA"/>
    <property type="evidence" value="ECO:0007669"/>
    <property type="project" value="TreeGrafter"/>
</dbReference>
<evidence type="ECO:0000259" key="9">
    <source>
        <dbReference type="Pfam" id="PF04068"/>
    </source>
</evidence>
<dbReference type="GO" id="GO:0106388">
    <property type="term" value="F:rRNA small subunit aminocarboxypropyltransferase activity"/>
    <property type="evidence" value="ECO:0007669"/>
    <property type="project" value="UniProtKB-EC"/>
</dbReference>
<keyword evidence="4 6" id="KW-0808">Transferase</keyword>
<feature type="compositionally biased region" description="Basic residues" evidence="7">
    <location>
        <begin position="1"/>
        <end position="13"/>
    </location>
</feature>
<evidence type="ECO:0000259" key="8">
    <source>
        <dbReference type="Pfam" id="PF04034"/>
    </source>
</evidence>
<feature type="region of interest" description="Disordered" evidence="7">
    <location>
        <begin position="226"/>
        <end position="311"/>
    </location>
</feature>
<comment type="catalytic activity">
    <reaction evidence="6">
        <text>an N(1)-methylpseudouridine in rRNA + S-adenosyl-L-methionine = N(1)-methyl-N(3)-[(3S)-3-amino-3-carboxypropyl]pseudouridine in rRNA + S-methyl-5'-thioadenosine + H(+)</text>
        <dbReference type="Rhea" id="RHEA:63296"/>
        <dbReference type="Rhea" id="RHEA-COMP:11634"/>
        <dbReference type="Rhea" id="RHEA-COMP:16310"/>
        <dbReference type="ChEBI" id="CHEBI:15378"/>
        <dbReference type="ChEBI" id="CHEBI:17509"/>
        <dbReference type="ChEBI" id="CHEBI:59789"/>
        <dbReference type="ChEBI" id="CHEBI:74890"/>
        <dbReference type="ChEBI" id="CHEBI:146234"/>
        <dbReference type="EC" id="2.5.1.157"/>
    </reaction>
</comment>
<dbReference type="GO" id="GO:1904047">
    <property type="term" value="F:S-adenosyl-L-methionine binding"/>
    <property type="evidence" value="ECO:0007669"/>
    <property type="project" value="UniProtKB-UniRule"/>
</dbReference>
<keyword evidence="5 6" id="KW-0949">S-adenosyl-L-methionine</keyword>
<dbReference type="PANTHER" id="PTHR20426:SF0">
    <property type="entry name" value="18S RRNA AMINOCARBOXYPROPYLTRANSFERASE"/>
    <property type="match status" value="1"/>
</dbReference>
<feature type="compositionally biased region" description="Acidic residues" evidence="7">
    <location>
        <begin position="275"/>
        <end position="293"/>
    </location>
</feature>
<comment type="similarity">
    <text evidence="6">Belongs to the TDD superfamily. TSR3 family.</text>
</comment>
<dbReference type="HAMAP" id="MF_01116">
    <property type="entry name" value="TSR3"/>
    <property type="match status" value="1"/>
</dbReference>
<reference evidence="10" key="1">
    <citation type="submission" date="2021-01" db="EMBL/GenBank/DDBJ databases">
        <authorList>
            <person name="Corre E."/>
            <person name="Pelletier E."/>
            <person name="Niang G."/>
            <person name="Scheremetjew M."/>
            <person name="Finn R."/>
            <person name="Kale V."/>
            <person name="Holt S."/>
            <person name="Cochrane G."/>
            <person name="Meng A."/>
            <person name="Brown T."/>
            <person name="Cohen L."/>
        </authorList>
    </citation>
    <scope>NUCLEOTIDE SEQUENCE</scope>
    <source>
        <strain evidence="10">CCMP722</strain>
    </source>
</reference>
<feature type="compositionally biased region" description="Basic and acidic residues" evidence="7">
    <location>
        <begin position="23"/>
        <end position="40"/>
    </location>
</feature>
<dbReference type="GO" id="GO:0000455">
    <property type="term" value="P:enzyme-directed rRNA pseudouridine synthesis"/>
    <property type="evidence" value="ECO:0007669"/>
    <property type="project" value="UniProtKB-UniRule"/>
</dbReference>
<evidence type="ECO:0000256" key="4">
    <source>
        <dbReference type="ARBA" id="ARBA00022679"/>
    </source>
</evidence>
<evidence type="ECO:0000256" key="2">
    <source>
        <dbReference type="ARBA" id="ARBA00022517"/>
    </source>
</evidence>
<dbReference type="Pfam" id="PF04034">
    <property type="entry name" value="Ribo_biogen_C"/>
    <property type="match status" value="1"/>
</dbReference>
<feature type="region of interest" description="Disordered" evidence="7">
    <location>
        <begin position="1"/>
        <end position="55"/>
    </location>
</feature>
<dbReference type="InterPro" id="IPR007177">
    <property type="entry name" value="Tsr3_C"/>
</dbReference>
<accession>A0A7S0RNE9</accession>
<keyword evidence="1" id="KW-0963">Cytoplasm</keyword>
<dbReference type="InterPro" id="IPR022968">
    <property type="entry name" value="Tsr3-like"/>
</dbReference>
<proteinExistence type="inferred from homology"/>
<evidence type="ECO:0000256" key="6">
    <source>
        <dbReference type="HAMAP-Rule" id="MF_03146"/>
    </source>
</evidence>
<dbReference type="EC" id="2.5.1.157" evidence="6"/>
<evidence type="ECO:0000256" key="5">
    <source>
        <dbReference type="ARBA" id="ARBA00022691"/>
    </source>
</evidence>
<evidence type="ECO:0000256" key="7">
    <source>
        <dbReference type="SAM" id="MobiDB-lite"/>
    </source>
</evidence>
<dbReference type="Pfam" id="PF04068">
    <property type="entry name" value="Fer4_RLI"/>
    <property type="match status" value="1"/>
</dbReference>
<feature type="binding site" evidence="6">
    <location>
        <position position="123"/>
    </location>
    <ligand>
        <name>S-adenosyl-L-methionine</name>
        <dbReference type="ChEBI" id="CHEBI:59789"/>
    </ligand>
</feature>
<feature type="compositionally biased region" description="Acidic residues" evidence="7">
    <location>
        <begin position="245"/>
        <end position="260"/>
    </location>
</feature>
<keyword evidence="2 6" id="KW-0690">Ribosome biogenesis</keyword>
<dbReference type="AlphaFoldDB" id="A0A7S0RNE9"/>
<dbReference type="EMBL" id="HBFA01030997">
    <property type="protein sequence ID" value="CAD8681698.1"/>
    <property type="molecule type" value="Transcribed_RNA"/>
</dbReference>